<dbReference type="AlphaFoldDB" id="A0A090MDG5"/>
<protein>
    <submittedName>
        <fullName evidence="1">WGS project CBMI000000000 data, contig CS3069_c003075</fullName>
    </submittedName>
</protein>
<name>A0A090MDG5_9HYPO</name>
<gene>
    <name evidence="1" type="ORF">BN850_0096500</name>
</gene>
<accession>A0A090MDG5</accession>
<comment type="caution">
    <text evidence="1">The sequence shown here is derived from an EMBL/GenBank/DDBJ whole genome shotgun (WGS) entry which is preliminary data.</text>
</comment>
<organism evidence="1">
    <name type="scientific">Fusarium clavum</name>
    <dbReference type="NCBI Taxonomy" id="2594811"/>
    <lineage>
        <taxon>Eukaryota</taxon>
        <taxon>Fungi</taxon>
        <taxon>Dikarya</taxon>
        <taxon>Ascomycota</taxon>
        <taxon>Pezizomycotina</taxon>
        <taxon>Sordariomycetes</taxon>
        <taxon>Hypocreomycetidae</taxon>
        <taxon>Hypocreales</taxon>
        <taxon>Nectriaceae</taxon>
        <taxon>Fusarium</taxon>
        <taxon>Fusarium incarnatum-equiseti species complex</taxon>
    </lineage>
</organism>
<dbReference type="EMBL" id="CBMI010003073">
    <property type="protein sequence ID" value="CEG05149.1"/>
    <property type="molecule type" value="Genomic_DNA"/>
</dbReference>
<sequence>MDETTIAFKAEASISPSSEQKCTVCEGLDVWPEPPLYEHRYKPSTKIDFKDLIDDCGYCQLIKYSIIKLDGVPPDNALFFVRTDNGLIRVTGGGFDEYPSWQFIIYTPNQSASSQSTNAFRVSGVL</sequence>
<proteinExistence type="predicted"/>
<evidence type="ECO:0000313" key="1">
    <source>
        <dbReference type="EMBL" id="CEG05149.1"/>
    </source>
</evidence>
<reference evidence="1" key="1">
    <citation type="submission" date="2013-05" db="EMBL/GenBank/DDBJ databases">
        <title>Draft genome sequences of six wheat associated Fusarium spp. isolates.</title>
        <authorList>
            <person name="Moolhuijzen P.M."/>
            <person name="Manners J.M."/>
            <person name="Wilcox S."/>
            <person name="Bellgard M.I."/>
            <person name="Gardiner D.M."/>
        </authorList>
    </citation>
    <scope>NUCLEOTIDE SEQUENCE</scope>
    <source>
        <strain evidence="1">CS3069</strain>
    </source>
</reference>